<dbReference type="OrthoDB" id="77848at2759"/>
<proteinExistence type="predicted"/>
<sequence>MNGLGLPAIATGGEAARDFFLDYETHAFPYGDSYAMDPALPGDDEAAGQRQLCATVDTWTNMLLGTLDELLQWKDHVVTVAALPTTALSTLAVLSSKLCRCKSHIRSALPQLLSTTEDLIGGVLLNERIRAYKTNMVEMATAMDHEKMVLAEEQVKLRAALAQLARMKSAHR</sequence>
<protein>
    <submittedName>
        <fullName evidence="1">Uncharacterized protein</fullName>
    </submittedName>
</protein>
<feature type="non-terminal residue" evidence="1">
    <location>
        <position position="172"/>
    </location>
</feature>
<dbReference type="AlphaFoldDB" id="A0A067BJD1"/>
<dbReference type="GeneID" id="24142747"/>
<evidence type="ECO:0000313" key="2">
    <source>
        <dbReference type="Proteomes" id="UP000030745"/>
    </source>
</evidence>
<name>A0A067BJD1_SAPPC</name>
<accession>A0A067BJD1</accession>
<dbReference type="VEuPathDB" id="FungiDB:SPRG_22364"/>
<dbReference type="KEGG" id="spar:SPRG_22364"/>
<gene>
    <name evidence="1" type="ORF">SPRG_22364</name>
</gene>
<organism evidence="1 2">
    <name type="scientific">Saprolegnia parasitica (strain CBS 223.65)</name>
    <dbReference type="NCBI Taxonomy" id="695850"/>
    <lineage>
        <taxon>Eukaryota</taxon>
        <taxon>Sar</taxon>
        <taxon>Stramenopiles</taxon>
        <taxon>Oomycota</taxon>
        <taxon>Saprolegniomycetes</taxon>
        <taxon>Saprolegniales</taxon>
        <taxon>Saprolegniaceae</taxon>
        <taxon>Saprolegnia</taxon>
    </lineage>
</organism>
<keyword evidence="2" id="KW-1185">Reference proteome</keyword>
<evidence type="ECO:0000313" key="1">
    <source>
        <dbReference type="EMBL" id="KDO18544.1"/>
    </source>
</evidence>
<dbReference type="EMBL" id="KK583421">
    <property type="protein sequence ID" value="KDO18544.1"/>
    <property type="molecule type" value="Genomic_DNA"/>
</dbReference>
<dbReference type="Proteomes" id="UP000030745">
    <property type="component" value="Unassembled WGS sequence"/>
</dbReference>
<dbReference type="RefSeq" id="XP_012210752.1">
    <property type="nucleotide sequence ID" value="XM_012355362.1"/>
</dbReference>
<reference evidence="1 2" key="1">
    <citation type="journal article" date="2013" name="PLoS Genet.">
        <title>Distinctive expansion of potential virulence genes in the genome of the oomycete fish pathogen Saprolegnia parasitica.</title>
        <authorList>
            <person name="Jiang R.H."/>
            <person name="de Bruijn I."/>
            <person name="Haas B.J."/>
            <person name="Belmonte R."/>
            <person name="Lobach L."/>
            <person name="Christie J."/>
            <person name="van den Ackerveken G."/>
            <person name="Bottin A."/>
            <person name="Bulone V."/>
            <person name="Diaz-Moreno S.M."/>
            <person name="Dumas B."/>
            <person name="Fan L."/>
            <person name="Gaulin E."/>
            <person name="Govers F."/>
            <person name="Grenville-Briggs L.J."/>
            <person name="Horner N.R."/>
            <person name="Levin J.Z."/>
            <person name="Mammella M."/>
            <person name="Meijer H.J."/>
            <person name="Morris P."/>
            <person name="Nusbaum C."/>
            <person name="Oome S."/>
            <person name="Phillips A.J."/>
            <person name="van Rooyen D."/>
            <person name="Rzeszutek E."/>
            <person name="Saraiva M."/>
            <person name="Secombes C.J."/>
            <person name="Seidl M.F."/>
            <person name="Snel B."/>
            <person name="Stassen J.H."/>
            <person name="Sykes S."/>
            <person name="Tripathy S."/>
            <person name="van den Berg H."/>
            <person name="Vega-Arreguin J.C."/>
            <person name="Wawra S."/>
            <person name="Young S.K."/>
            <person name="Zeng Q."/>
            <person name="Dieguez-Uribeondo J."/>
            <person name="Russ C."/>
            <person name="Tyler B.M."/>
            <person name="van West P."/>
        </authorList>
    </citation>
    <scope>NUCLEOTIDE SEQUENCE [LARGE SCALE GENOMIC DNA]</scope>
    <source>
        <strain evidence="1 2">CBS 223.65</strain>
    </source>
</reference>